<accession>A0A521AKP2</accession>
<keyword evidence="1" id="KW-0812">Transmembrane</keyword>
<proteinExistence type="predicted"/>
<keyword evidence="1" id="KW-0472">Membrane</keyword>
<evidence type="ECO:0000313" key="2">
    <source>
        <dbReference type="EMBL" id="SMO35341.1"/>
    </source>
</evidence>
<keyword evidence="1" id="KW-1133">Transmembrane helix</keyword>
<gene>
    <name evidence="2" type="ORF">SAMN06264867_101218</name>
</gene>
<protein>
    <submittedName>
        <fullName evidence="2">Uncharacterized protein</fullName>
    </submittedName>
</protein>
<dbReference type="EMBL" id="FXTD01000001">
    <property type="protein sequence ID" value="SMO35341.1"/>
    <property type="molecule type" value="Genomic_DNA"/>
</dbReference>
<evidence type="ECO:0000313" key="3">
    <source>
        <dbReference type="Proteomes" id="UP000319712"/>
    </source>
</evidence>
<evidence type="ECO:0000256" key="1">
    <source>
        <dbReference type="SAM" id="Phobius"/>
    </source>
</evidence>
<keyword evidence="3" id="KW-1185">Reference proteome</keyword>
<name>A0A521AKP2_9EURY</name>
<dbReference type="RefSeq" id="WP_142985155.1">
    <property type="nucleotide sequence ID" value="NZ_FXTD01000001.1"/>
</dbReference>
<feature type="transmembrane region" description="Helical" evidence="1">
    <location>
        <begin position="57"/>
        <end position="84"/>
    </location>
</feature>
<reference evidence="2 3" key="1">
    <citation type="submission" date="2017-05" db="EMBL/GenBank/DDBJ databases">
        <authorList>
            <person name="Varghese N."/>
            <person name="Submissions S."/>
        </authorList>
    </citation>
    <scope>NUCLEOTIDE SEQUENCE [LARGE SCALE GENOMIC DNA]</scope>
    <source>
        <strain evidence="2 3">DSM 19504</strain>
    </source>
</reference>
<sequence>MSKETILTLLQVVALALPAVALYLQALRDLHRPRPDAEIGVDSTDSMLDFNLAKSGILIITISGIINVLYLLGSVEILFFRYILA</sequence>
<dbReference type="Proteomes" id="UP000319712">
    <property type="component" value="Unassembled WGS sequence"/>
</dbReference>
<dbReference type="AlphaFoldDB" id="A0A521AKP2"/>
<organism evidence="2 3">
    <name type="scientific">Halorubrum cibi</name>
    <dbReference type="NCBI Taxonomy" id="413815"/>
    <lineage>
        <taxon>Archaea</taxon>
        <taxon>Methanobacteriati</taxon>
        <taxon>Methanobacteriota</taxon>
        <taxon>Stenosarchaea group</taxon>
        <taxon>Halobacteria</taxon>
        <taxon>Halobacteriales</taxon>
        <taxon>Haloferacaceae</taxon>
        <taxon>Halorubrum</taxon>
    </lineage>
</organism>